<comment type="caution">
    <text evidence="2">The sequence shown here is derived from an EMBL/GenBank/DDBJ whole genome shotgun (WGS) entry which is preliminary data.</text>
</comment>
<evidence type="ECO:0000313" key="3">
    <source>
        <dbReference type="Proteomes" id="UP000292209"/>
    </source>
</evidence>
<dbReference type="AlphaFoldDB" id="A0A4Q7PBA0"/>
<feature type="compositionally biased region" description="Basic and acidic residues" evidence="1">
    <location>
        <begin position="196"/>
        <end position="205"/>
    </location>
</feature>
<evidence type="ECO:0000313" key="2">
    <source>
        <dbReference type="EMBL" id="RZS97573.1"/>
    </source>
</evidence>
<evidence type="ECO:0000256" key="1">
    <source>
        <dbReference type="SAM" id="MobiDB-lite"/>
    </source>
</evidence>
<keyword evidence="3" id="KW-1185">Reference proteome</keyword>
<sequence>MKRSTNQRTLNMKKQLLFLTIVLVSVSHFSFGQRYATSLGLRMGSNDFSRTIGFTGKQRIMSHLTMEGILQTDFDRNTTVHVLMARHRPIISKRLNYYYGGGLSTGREESFVKDRETKEIIHTYGNATMGIDFIGGIELTVANTVFSLDYKPNVNLAGREEFFRGQVGISARTVLVKSKEQDKKWRKKKRAKRKKNQDTFGDKFRNTFQFNSK</sequence>
<dbReference type="Proteomes" id="UP000292209">
    <property type="component" value="Unassembled WGS sequence"/>
</dbReference>
<feature type="compositionally biased region" description="Basic residues" evidence="1">
    <location>
        <begin position="184"/>
        <end position="195"/>
    </location>
</feature>
<proteinExistence type="predicted"/>
<gene>
    <name evidence="2" type="ORF">BC751_3188</name>
</gene>
<protein>
    <recommendedName>
        <fullName evidence="4">Outer membrane protein with beta-barrel domain</fullName>
    </recommendedName>
</protein>
<dbReference type="EMBL" id="SGXG01000001">
    <property type="protein sequence ID" value="RZS97573.1"/>
    <property type="molecule type" value="Genomic_DNA"/>
</dbReference>
<reference evidence="2 3" key="1">
    <citation type="submission" date="2019-02" db="EMBL/GenBank/DDBJ databases">
        <title>Genomic Encyclopedia of Archaeal and Bacterial Type Strains, Phase II (KMG-II): from individual species to whole genera.</title>
        <authorList>
            <person name="Goeker M."/>
        </authorList>
    </citation>
    <scope>NUCLEOTIDE SEQUENCE [LARGE SCALE GENOMIC DNA]</scope>
    <source>
        <strain evidence="2 3">DSM 21411</strain>
    </source>
</reference>
<accession>A0A4Q7PBA0</accession>
<evidence type="ECO:0008006" key="4">
    <source>
        <dbReference type="Google" id="ProtNLM"/>
    </source>
</evidence>
<organism evidence="2 3">
    <name type="scientific">Cecembia calidifontis</name>
    <dbReference type="NCBI Taxonomy" id="1187080"/>
    <lineage>
        <taxon>Bacteria</taxon>
        <taxon>Pseudomonadati</taxon>
        <taxon>Bacteroidota</taxon>
        <taxon>Cytophagia</taxon>
        <taxon>Cytophagales</taxon>
        <taxon>Cyclobacteriaceae</taxon>
        <taxon>Cecembia</taxon>
    </lineage>
</organism>
<feature type="region of interest" description="Disordered" evidence="1">
    <location>
        <begin position="180"/>
        <end position="213"/>
    </location>
</feature>
<name>A0A4Q7PBA0_9BACT</name>